<feature type="domain" description="Integrase catalytic" evidence="1">
    <location>
        <begin position="123"/>
        <end position="319"/>
    </location>
</feature>
<dbReference type="InterPro" id="IPR036397">
    <property type="entry name" value="RNaseH_sf"/>
</dbReference>
<dbReference type="RefSeq" id="XP_008179837.1">
    <property type="nucleotide sequence ID" value="XM_008181615.1"/>
</dbReference>
<evidence type="ECO:0000313" key="3">
    <source>
        <dbReference type="Proteomes" id="UP000007819"/>
    </source>
</evidence>
<dbReference type="AlphaFoldDB" id="A0A8R1WYV4"/>
<keyword evidence="3" id="KW-1185">Reference proteome</keyword>
<dbReference type="PROSITE" id="PS50994">
    <property type="entry name" value="INTEGRASE"/>
    <property type="match status" value="1"/>
</dbReference>
<dbReference type="Pfam" id="PF00665">
    <property type="entry name" value="rve"/>
    <property type="match status" value="1"/>
</dbReference>
<dbReference type="PANTHER" id="PTHR47331:SF1">
    <property type="entry name" value="GAG-LIKE PROTEIN"/>
    <property type="match status" value="1"/>
</dbReference>
<name>A0A8R1WYV4_ACYPI</name>
<sequence>MELTNLSRQQNVRTNSQLAGLNPFIDEKGILRVGGRLKHSELGYNMKHPIILPKNQSFTTMIINQVHLHNLHSSLSVTMTLFGQRYWIIHNRSSVKKVLHNCIKCYRFRKATCHQLMSNLPTSRITPATAFERVGVDFAGPSNVKSILRCPTFTKSFLALFICLTTKAVHLEKVDGLSTEDFIPTLRRFIARRGHPSIISSDNGTNFTGTNNKLCELYKLVQKPDHQNSVTLFCQSKEIQWKFIPPASPYHGGLWESNIKSAKGILNKVTGDMCFTAEELNTLFCQIEAILNSRPLQAVSMDTTDYSDLTPGHFLIGICQAALSTGRPLLALPEPELTEVPMNRLTRWNLIQQLQQGFWKRWTSVYLCTLQNRPTWRFTQPNLQVGNLVIVKGIQTSPTQWPLARITQLLPSKSDGQVRVVKLRTTAAVLTRPITKLIKLPIDQ</sequence>
<evidence type="ECO:0000313" key="2">
    <source>
        <dbReference type="EnsemblMetazoa" id="XP_008179837.1"/>
    </source>
</evidence>
<dbReference type="Gene3D" id="3.30.420.10">
    <property type="entry name" value="Ribonuclease H-like superfamily/Ribonuclease H"/>
    <property type="match status" value="1"/>
</dbReference>
<dbReference type="InterPro" id="IPR001584">
    <property type="entry name" value="Integrase_cat-core"/>
</dbReference>
<reference evidence="3" key="1">
    <citation type="submission" date="2010-06" db="EMBL/GenBank/DDBJ databases">
        <authorList>
            <person name="Jiang H."/>
            <person name="Abraham K."/>
            <person name="Ali S."/>
            <person name="Alsbrooks S.L."/>
            <person name="Anim B.N."/>
            <person name="Anosike U.S."/>
            <person name="Attaway T."/>
            <person name="Bandaranaike D.P."/>
            <person name="Battles P.K."/>
            <person name="Bell S.N."/>
            <person name="Bell A.V."/>
            <person name="Beltran B."/>
            <person name="Bickham C."/>
            <person name="Bustamante Y."/>
            <person name="Caleb T."/>
            <person name="Canada A."/>
            <person name="Cardenas V."/>
            <person name="Carter K."/>
            <person name="Chacko J."/>
            <person name="Chandrabose M.N."/>
            <person name="Chavez D."/>
            <person name="Chavez A."/>
            <person name="Chen L."/>
            <person name="Chu H.-S."/>
            <person name="Claassen K.J."/>
            <person name="Cockrell R."/>
            <person name="Collins M."/>
            <person name="Cooper J.A."/>
            <person name="Cree A."/>
            <person name="Curry S.M."/>
            <person name="Da Y."/>
            <person name="Dao M.D."/>
            <person name="Das B."/>
            <person name="Davila M.-L."/>
            <person name="Davy-Carroll L."/>
            <person name="Denson S."/>
            <person name="Dinh H."/>
            <person name="Ebong V.E."/>
            <person name="Edwards J.R."/>
            <person name="Egan A."/>
            <person name="El-Daye J."/>
            <person name="Escobedo L."/>
            <person name="Fernandez S."/>
            <person name="Fernando P.R."/>
            <person name="Flagg N."/>
            <person name="Forbes L.D."/>
            <person name="Fowler R.G."/>
            <person name="Fu Q."/>
            <person name="Gabisi R.A."/>
            <person name="Ganer J."/>
            <person name="Garbino Pronczuk A."/>
            <person name="Garcia R.M."/>
            <person name="Garner T."/>
            <person name="Garrett T.E."/>
            <person name="Gonzalez D.A."/>
            <person name="Hamid H."/>
            <person name="Hawkins E.S."/>
            <person name="Hirani K."/>
            <person name="Hogues M.E."/>
            <person name="Hollins B."/>
            <person name="Hsiao C.-H."/>
            <person name="Jabil R."/>
            <person name="James M.L."/>
            <person name="Jhangiani S.N."/>
            <person name="Johnson B."/>
            <person name="Johnson Q."/>
            <person name="Joshi V."/>
            <person name="Kalu J.B."/>
            <person name="Kam C."/>
            <person name="Kashfia A."/>
            <person name="Keebler J."/>
            <person name="Kisamo H."/>
            <person name="Kovar C.L."/>
            <person name="Lago L.A."/>
            <person name="Lai C.-Y."/>
            <person name="Laidlaw J."/>
            <person name="Lara F."/>
            <person name="Le T.-K."/>
            <person name="Lee S.L."/>
            <person name="Legall F.H."/>
            <person name="Lemon S.J."/>
            <person name="Lewis L.R."/>
            <person name="Li B."/>
            <person name="Liu Y."/>
            <person name="Liu Y.-S."/>
            <person name="Lopez J."/>
            <person name="Lozado R.J."/>
            <person name="Lu J."/>
            <person name="Madu R.C."/>
            <person name="Maheshwari M."/>
            <person name="Maheshwari R."/>
            <person name="Malloy K."/>
            <person name="Martinez E."/>
            <person name="Mathew T."/>
            <person name="Mercado I.C."/>
            <person name="Mercado C."/>
            <person name="Meyer B."/>
            <person name="Montgomery K."/>
            <person name="Morgan M.B."/>
            <person name="Munidasa M."/>
            <person name="Nazareth L.V."/>
            <person name="Nelson J."/>
            <person name="Ng B.M."/>
            <person name="Nguyen N.B."/>
            <person name="Nguyen P.Q."/>
            <person name="Nguyen T."/>
            <person name="Obregon M."/>
            <person name="Okwuonu G.O."/>
            <person name="Onwere C.G."/>
            <person name="Orozco G."/>
            <person name="Parra A."/>
            <person name="Patel S."/>
            <person name="Patil S."/>
            <person name="Perez A."/>
            <person name="Perez Y."/>
            <person name="Pham C."/>
            <person name="Primus E.L."/>
            <person name="Pu L.-L."/>
            <person name="Puazo M."/>
            <person name="Qin X."/>
            <person name="Quiroz J.B."/>
            <person name="Reese J."/>
            <person name="Richards S."/>
            <person name="Rives C.M."/>
            <person name="Robberts R."/>
            <person name="Ruiz S.J."/>
            <person name="Ruiz M.J."/>
            <person name="Santibanez J."/>
            <person name="Schneider B.W."/>
            <person name="Sisson I."/>
            <person name="Smith M."/>
            <person name="Sodergren E."/>
            <person name="Song X.-Z."/>
            <person name="Song B.B."/>
            <person name="Summersgill H."/>
            <person name="Thelus R."/>
            <person name="Thornton R.D."/>
            <person name="Trejos Z.Y."/>
            <person name="Usmani K."/>
            <person name="Vattathil S."/>
            <person name="Villasana D."/>
            <person name="Walker D.L."/>
            <person name="Wang S."/>
            <person name="Wang K."/>
            <person name="White C.S."/>
            <person name="Williams A.C."/>
            <person name="Williamson J."/>
            <person name="Wilson K."/>
            <person name="Woghiren I.O."/>
            <person name="Woodworth J.R."/>
            <person name="Worley K.C."/>
            <person name="Wright R.A."/>
            <person name="Wu W."/>
            <person name="Young L."/>
            <person name="Zhang L."/>
            <person name="Zhang J."/>
            <person name="Zhu Y."/>
            <person name="Muzny D.M."/>
            <person name="Weinstock G."/>
            <person name="Gibbs R.A."/>
        </authorList>
    </citation>
    <scope>NUCLEOTIDE SEQUENCE [LARGE SCALE GENOMIC DNA]</scope>
    <source>
        <strain evidence="3">LSR1</strain>
    </source>
</reference>
<reference evidence="2" key="2">
    <citation type="submission" date="2022-06" db="UniProtKB">
        <authorList>
            <consortium name="EnsemblMetazoa"/>
        </authorList>
    </citation>
    <scope>IDENTIFICATION</scope>
</reference>
<dbReference type="GO" id="GO:0003676">
    <property type="term" value="F:nucleic acid binding"/>
    <property type="evidence" value="ECO:0007669"/>
    <property type="project" value="InterPro"/>
</dbReference>
<dbReference type="Pfam" id="PF17921">
    <property type="entry name" value="Integrase_H2C2"/>
    <property type="match status" value="1"/>
</dbReference>
<evidence type="ECO:0000259" key="1">
    <source>
        <dbReference type="PROSITE" id="PS50994"/>
    </source>
</evidence>
<proteinExistence type="predicted"/>
<dbReference type="EnsemblMetazoa" id="XM_008181615.1">
    <property type="protein sequence ID" value="XP_008179837.1"/>
    <property type="gene ID" value="LOC103308371"/>
</dbReference>
<accession>A0A8R1WYV4</accession>
<organism evidence="2 3">
    <name type="scientific">Acyrthosiphon pisum</name>
    <name type="common">Pea aphid</name>
    <dbReference type="NCBI Taxonomy" id="7029"/>
    <lineage>
        <taxon>Eukaryota</taxon>
        <taxon>Metazoa</taxon>
        <taxon>Ecdysozoa</taxon>
        <taxon>Arthropoda</taxon>
        <taxon>Hexapoda</taxon>
        <taxon>Insecta</taxon>
        <taxon>Pterygota</taxon>
        <taxon>Neoptera</taxon>
        <taxon>Paraneoptera</taxon>
        <taxon>Hemiptera</taxon>
        <taxon>Sternorrhyncha</taxon>
        <taxon>Aphidomorpha</taxon>
        <taxon>Aphidoidea</taxon>
        <taxon>Aphididae</taxon>
        <taxon>Macrosiphini</taxon>
        <taxon>Acyrthosiphon</taxon>
    </lineage>
</organism>
<dbReference type="KEGG" id="api:103308371"/>
<dbReference type="Pfam" id="PF18701">
    <property type="entry name" value="DUF5641"/>
    <property type="match status" value="1"/>
</dbReference>
<dbReference type="PANTHER" id="PTHR47331">
    <property type="entry name" value="PHD-TYPE DOMAIN-CONTAINING PROTEIN"/>
    <property type="match status" value="1"/>
</dbReference>
<dbReference type="Proteomes" id="UP000007819">
    <property type="component" value="Chromosome X"/>
</dbReference>
<dbReference type="SUPFAM" id="SSF53098">
    <property type="entry name" value="Ribonuclease H-like"/>
    <property type="match status" value="1"/>
</dbReference>
<dbReference type="GeneID" id="103308371"/>
<dbReference type="InterPro" id="IPR012337">
    <property type="entry name" value="RNaseH-like_sf"/>
</dbReference>
<dbReference type="GO" id="GO:0015074">
    <property type="term" value="P:DNA integration"/>
    <property type="evidence" value="ECO:0007669"/>
    <property type="project" value="InterPro"/>
</dbReference>
<dbReference type="OrthoDB" id="6626719at2759"/>
<protein>
    <recommendedName>
        <fullName evidence="1">Integrase catalytic domain-containing protein</fullName>
    </recommendedName>
</protein>
<dbReference type="InterPro" id="IPR040676">
    <property type="entry name" value="DUF5641"/>
</dbReference>
<dbReference type="InterPro" id="IPR041588">
    <property type="entry name" value="Integrase_H2C2"/>
</dbReference>